<evidence type="ECO:0000256" key="4">
    <source>
        <dbReference type="ARBA" id="ARBA00022989"/>
    </source>
</evidence>
<dbReference type="GO" id="GO:0005886">
    <property type="term" value="C:plasma membrane"/>
    <property type="evidence" value="ECO:0007669"/>
    <property type="project" value="UniProtKB-SubCell"/>
</dbReference>
<evidence type="ECO:0000313" key="8">
    <source>
        <dbReference type="Proteomes" id="UP000450676"/>
    </source>
</evidence>
<feature type="transmembrane region" description="Helical" evidence="6">
    <location>
        <begin position="409"/>
        <end position="429"/>
    </location>
</feature>
<evidence type="ECO:0000313" key="7">
    <source>
        <dbReference type="EMBL" id="MYN09735.1"/>
    </source>
</evidence>
<feature type="transmembrane region" description="Helical" evidence="6">
    <location>
        <begin position="346"/>
        <end position="368"/>
    </location>
</feature>
<organism evidence="7 8">
    <name type="scientific">Pseudoduganella aquatica</name>
    <dbReference type="NCBI Taxonomy" id="2660641"/>
    <lineage>
        <taxon>Bacteria</taxon>
        <taxon>Pseudomonadati</taxon>
        <taxon>Pseudomonadota</taxon>
        <taxon>Betaproteobacteria</taxon>
        <taxon>Burkholderiales</taxon>
        <taxon>Oxalobacteraceae</taxon>
        <taxon>Telluria group</taxon>
        <taxon>Pseudoduganella</taxon>
    </lineage>
</organism>
<feature type="transmembrane region" description="Helical" evidence="6">
    <location>
        <begin position="12"/>
        <end position="35"/>
    </location>
</feature>
<feature type="transmembrane region" description="Helical" evidence="6">
    <location>
        <begin position="82"/>
        <end position="103"/>
    </location>
</feature>
<dbReference type="PANTHER" id="PTHR23513">
    <property type="entry name" value="INTEGRAL MEMBRANE EFFLUX PROTEIN-RELATED"/>
    <property type="match status" value="1"/>
</dbReference>
<keyword evidence="5 6" id="KW-0472">Membrane</keyword>
<dbReference type="GO" id="GO:0022857">
    <property type="term" value="F:transmembrane transporter activity"/>
    <property type="evidence" value="ECO:0007669"/>
    <property type="project" value="InterPro"/>
</dbReference>
<feature type="transmembrane region" description="Helical" evidence="6">
    <location>
        <begin position="47"/>
        <end position="70"/>
    </location>
</feature>
<evidence type="ECO:0000256" key="3">
    <source>
        <dbReference type="ARBA" id="ARBA00022692"/>
    </source>
</evidence>
<comment type="subcellular location">
    <subcellularLocation>
        <location evidence="1">Cell membrane</location>
        <topology evidence="1">Multi-pass membrane protein</topology>
    </subcellularLocation>
</comment>
<feature type="transmembrane region" description="Helical" evidence="6">
    <location>
        <begin position="154"/>
        <end position="177"/>
    </location>
</feature>
<accession>A0A7X4HEJ9</accession>
<dbReference type="Proteomes" id="UP000450676">
    <property type="component" value="Unassembled WGS sequence"/>
</dbReference>
<keyword evidence="3 6" id="KW-0812">Transmembrane</keyword>
<keyword evidence="4 6" id="KW-1133">Transmembrane helix</keyword>
<evidence type="ECO:0000256" key="5">
    <source>
        <dbReference type="ARBA" id="ARBA00023136"/>
    </source>
</evidence>
<dbReference type="SUPFAM" id="SSF103473">
    <property type="entry name" value="MFS general substrate transporter"/>
    <property type="match status" value="1"/>
</dbReference>
<dbReference type="Gene3D" id="1.20.1250.20">
    <property type="entry name" value="MFS general substrate transporter like domains"/>
    <property type="match status" value="1"/>
</dbReference>
<sequence length="444" mass="45355">MNKQRSPILQDANFRWLLGGGVISGLGDQFTMIALPWLVLTMTGDPLALGAVIAIMSVPRAVFMLLGGALVDRYSPKRVMMVTKYVNAALLGVLAGLVLFAPALLSLPLLYALALGLGLAQAFAIPSGTSIMPQVVPPEHLQAANGAMMGMRQLTMLAGPVLAALLIAIAGDGGAAAAATTAAGAGGLHALHAPAGAFGIGIAFAFDCFTFLFTAWTLAQVRMRAGAARPAGPPQSIFSSVGEGLMTVWRDVALRTCFMYWSVVAVFVGGAMQVALPLLASQNLHGAGSLGLLTGAHGTGMLLGMALSSAGVKLRFGGFGATLLAIDAIVALLLAPLGAITATWQGAALLLLAGSLAGFMQIAVFTFIQGSVPPRMLGRAMSIFMFIFMGLAPLSAAAIGALLKVITLAQLFAGGSALLLAISALAWWLTPMRSIGTGGLRSES</sequence>
<comment type="caution">
    <text evidence="7">The sequence shown here is derived from an EMBL/GenBank/DDBJ whole genome shotgun (WGS) entry which is preliminary data.</text>
</comment>
<feature type="transmembrane region" description="Helical" evidence="6">
    <location>
        <begin position="319"/>
        <end position="340"/>
    </location>
</feature>
<dbReference type="AlphaFoldDB" id="A0A7X4HEJ9"/>
<dbReference type="EMBL" id="WWCU01000026">
    <property type="protein sequence ID" value="MYN09735.1"/>
    <property type="molecule type" value="Genomic_DNA"/>
</dbReference>
<gene>
    <name evidence="7" type="ORF">GTP77_20645</name>
</gene>
<dbReference type="RefSeq" id="WP_161074029.1">
    <property type="nucleotide sequence ID" value="NZ_WWCU01000026.1"/>
</dbReference>
<proteinExistence type="predicted"/>
<evidence type="ECO:0000256" key="1">
    <source>
        <dbReference type="ARBA" id="ARBA00004651"/>
    </source>
</evidence>
<dbReference type="InterPro" id="IPR036259">
    <property type="entry name" value="MFS_trans_sf"/>
</dbReference>
<keyword evidence="8" id="KW-1185">Reference proteome</keyword>
<protein>
    <submittedName>
        <fullName evidence="7">MFS transporter</fullName>
    </submittedName>
</protein>
<feature type="transmembrane region" description="Helical" evidence="6">
    <location>
        <begin position="197"/>
        <end position="219"/>
    </location>
</feature>
<feature type="transmembrane region" description="Helical" evidence="6">
    <location>
        <begin position="380"/>
        <end position="403"/>
    </location>
</feature>
<dbReference type="PANTHER" id="PTHR23513:SF6">
    <property type="entry name" value="MAJOR FACILITATOR SUPERFAMILY ASSOCIATED DOMAIN-CONTAINING PROTEIN"/>
    <property type="match status" value="1"/>
</dbReference>
<reference evidence="7 8" key="1">
    <citation type="submission" date="2019-12" db="EMBL/GenBank/DDBJ databases">
        <title>Novel species isolated from a subtropical stream in China.</title>
        <authorList>
            <person name="Lu H."/>
        </authorList>
    </citation>
    <scope>NUCLEOTIDE SEQUENCE [LARGE SCALE GENOMIC DNA]</scope>
    <source>
        <strain evidence="7 8">FT127W</strain>
    </source>
</reference>
<dbReference type="CDD" id="cd06173">
    <property type="entry name" value="MFS_MefA_like"/>
    <property type="match status" value="1"/>
</dbReference>
<keyword evidence="2" id="KW-1003">Cell membrane</keyword>
<evidence type="ECO:0000256" key="2">
    <source>
        <dbReference type="ARBA" id="ARBA00022475"/>
    </source>
</evidence>
<feature type="transmembrane region" description="Helical" evidence="6">
    <location>
        <begin position="109"/>
        <end position="133"/>
    </location>
</feature>
<evidence type="ECO:0000256" key="6">
    <source>
        <dbReference type="SAM" id="Phobius"/>
    </source>
</evidence>
<feature type="transmembrane region" description="Helical" evidence="6">
    <location>
        <begin position="286"/>
        <end position="307"/>
    </location>
</feature>
<dbReference type="InterPro" id="IPR011701">
    <property type="entry name" value="MFS"/>
</dbReference>
<name>A0A7X4HEJ9_9BURK</name>
<dbReference type="Pfam" id="PF07690">
    <property type="entry name" value="MFS_1"/>
    <property type="match status" value="1"/>
</dbReference>
<feature type="transmembrane region" description="Helical" evidence="6">
    <location>
        <begin position="258"/>
        <end position="280"/>
    </location>
</feature>